<evidence type="ECO:0000313" key="5">
    <source>
        <dbReference type="EMBL" id="MFB9754913.1"/>
    </source>
</evidence>
<dbReference type="EMBL" id="JBHMAG010000016">
    <property type="protein sequence ID" value="MFB9754913.1"/>
    <property type="molecule type" value="Genomic_DNA"/>
</dbReference>
<evidence type="ECO:0000256" key="3">
    <source>
        <dbReference type="ARBA" id="ARBA00023163"/>
    </source>
</evidence>
<dbReference type="InterPro" id="IPR035418">
    <property type="entry name" value="AraC-bd_2"/>
</dbReference>
<dbReference type="Gene3D" id="2.60.120.10">
    <property type="entry name" value="Jelly Rolls"/>
    <property type="match status" value="1"/>
</dbReference>
<dbReference type="PANTHER" id="PTHR43280:SF26">
    <property type="entry name" value="ARAC-FAMILY TRANSCRIPTIONAL REGULATOR"/>
    <property type="match status" value="1"/>
</dbReference>
<dbReference type="Gene3D" id="1.10.10.60">
    <property type="entry name" value="Homeodomain-like"/>
    <property type="match status" value="2"/>
</dbReference>
<sequence>MDTFTQLIAERRTYTDAPCTHSHAHAQLIIPLQGELSIRTGAQDLRMDQETLFFVPPECEHTYYSAARNEFLVLDIPRHMMSSNGLSNDGVPYSLNKQWKGIRYLILNEMDRPSLHGPALTELFPYISHCLLQDRLPASIRYIHEHYQEPLTVQQLASLEHYNRSYYADWFWKQTGKTPTAYIQEVRLRKAKELLRTTSLSILHIAIQVGLEHQSSLTRLFQKYEHVTPSEYRRMPS</sequence>
<dbReference type="InterPro" id="IPR018060">
    <property type="entry name" value="HTH_AraC"/>
</dbReference>
<dbReference type="SMART" id="SM00342">
    <property type="entry name" value="HTH_ARAC"/>
    <property type="match status" value="1"/>
</dbReference>
<protein>
    <submittedName>
        <fullName evidence="5">AraC family transcriptional regulator</fullName>
    </submittedName>
</protein>
<dbReference type="PANTHER" id="PTHR43280">
    <property type="entry name" value="ARAC-FAMILY TRANSCRIPTIONAL REGULATOR"/>
    <property type="match status" value="1"/>
</dbReference>
<dbReference type="SUPFAM" id="SSF51182">
    <property type="entry name" value="RmlC-like cupins"/>
    <property type="match status" value="1"/>
</dbReference>
<evidence type="ECO:0000256" key="2">
    <source>
        <dbReference type="ARBA" id="ARBA00023125"/>
    </source>
</evidence>
<gene>
    <name evidence="5" type="ORF">ACFFNY_25345</name>
</gene>
<dbReference type="Pfam" id="PF14525">
    <property type="entry name" value="AraC_binding_2"/>
    <property type="match status" value="1"/>
</dbReference>
<dbReference type="Pfam" id="PF12833">
    <property type="entry name" value="HTH_18"/>
    <property type="match status" value="1"/>
</dbReference>
<keyword evidence="2" id="KW-0238">DNA-binding</keyword>
<name>A0ABV5W3L4_9BACL</name>
<dbReference type="Proteomes" id="UP001589619">
    <property type="component" value="Unassembled WGS sequence"/>
</dbReference>
<keyword evidence="3" id="KW-0804">Transcription</keyword>
<accession>A0ABV5W3L4</accession>
<dbReference type="InterPro" id="IPR009057">
    <property type="entry name" value="Homeodomain-like_sf"/>
</dbReference>
<evidence type="ECO:0000256" key="1">
    <source>
        <dbReference type="ARBA" id="ARBA00023015"/>
    </source>
</evidence>
<feature type="domain" description="HTH araC/xylS-type" evidence="4">
    <location>
        <begin position="137"/>
        <end position="235"/>
    </location>
</feature>
<evidence type="ECO:0000313" key="6">
    <source>
        <dbReference type="Proteomes" id="UP001589619"/>
    </source>
</evidence>
<keyword evidence="6" id="KW-1185">Reference proteome</keyword>
<dbReference type="PROSITE" id="PS01124">
    <property type="entry name" value="HTH_ARAC_FAMILY_2"/>
    <property type="match status" value="1"/>
</dbReference>
<proteinExistence type="predicted"/>
<organism evidence="5 6">
    <name type="scientific">Paenibacillus hodogayensis</name>
    <dbReference type="NCBI Taxonomy" id="279208"/>
    <lineage>
        <taxon>Bacteria</taxon>
        <taxon>Bacillati</taxon>
        <taxon>Bacillota</taxon>
        <taxon>Bacilli</taxon>
        <taxon>Bacillales</taxon>
        <taxon>Paenibacillaceae</taxon>
        <taxon>Paenibacillus</taxon>
    </lineage>
</organism>
<reference evidence="5 6" key="1">
    <citation type="submission" date="2024-09" db="EMBL/GenBank/DDBJ databases">
        <authorList>
            <person name="Sun Q."/>
            <person name="Mori K."/>
        </authorList>
    </citation>
    <scope>NUCLEOTIDE SEQUENCE [LARGE SCALE GENOMIC DNA]</scope>
    <source>
        <strain evidence="5 6">JCM 12520</strain>
    </source>
</reference>
<dbReference type="SUPFAM" id="SSF46689">
    <property type="entry name" value="Homeodomain-like"/>
    <property type="match status" value="2"/>
</dbReference>
<evidence type="ECO:0000259" key="4">
    <source>
        <dbReference type="PROSITE" id="PS01124"/>
    </source>
</evidence>
<dbReference type="InterPro" id="IPR014710">
    <property type="entry name" value="RmlC-like_jellyroll"/>
</dbReference>
<keyword evidence="1" id="KW-0805">Transcription regulation</keyword>
<comment type="caution">
    <text evidence="5">The sequence shown here is derived from an EMBL/GenBank/DDBJ whole genome shotgun (WGS) entry which is preliminary data.</text>
</comment>
<dbReference type="RefSeq" id="WP_344909943.1">
    <property type="nucleotide sequence ID" value="NZ_BAAAYO010000008.1"/>
</dbReference>
<dbReference type="InterPro" id="IPR011051">
    <property type="entry name" value="RmlC_Cupin_sf"/>
</dbReference>